<name>A0A0M3HI28_ASCLU</name>
<accession>A0A0M3HI28</accession>
<evidence type="ECO:0000313" key="2">
    <source>
        <dbReference type="WBParaSite" id="ALUE_0000117301-mRNA-1"/>
    </source>
</evidence>
<dbReference type="WBParaSite" id="ALUE_0000117301-mRNA-1">
    <property type="protein sequence ID" value="ALUE_0000117301-mRNA-1"/>
    <property type="gene ID" value="ALUE_0000117301"/>
</dbReference>
<organism evidence="1 2">
    <name type="scientific">Ascaris lumbricoides</name>
    <name type="common">Giant roundworm</name>
    <dbReference type="NCBI Taxonomy" id="6252"/>
    <lineage>
        <taxon>Eukaryota</taxon>
        <taxon>Metazoa</taxon>
        <taxon>Ecdysozoa</taxon>
        <taxon>Nematoda</taxon>
        <taxon>Chromadorea</taxon>
        <taxon>Rhabditida</taxon>
        <taxon>Spirurina</taxon>
        <taxon>Ascaridomorpha</taxon>
        <taxon>Ascaridoidea</taxon>
        <taxon>Ascarididae</taxon>
        <taxon>Ascaris</taxon>
    </lineage>
</organism>
<dbReference type="Proteomes" id="UP000036681">
    <property type="component" value="Unplaced"/>
</dbReference>
<dbReference type="AlphaFoldDB" id="A0A0M3HI28"/>
<evidence type="ECO:0000313" key="1">
    <source>
        <dbReference type="Proteomes" id="UP000036681"/>
    </source>
</evidence>
<reference evidence="2" key="1">
    <citation type="submission" date="2017-02" db="UniProtKB">
        <authorList>
            <consortium name="WormBaseParasite"/>
        </authorList>
    </citation>
    <scope>IDENTIFICATION</scope>
</reference>
<protein>
    <submittedName>
        <fullName evidence="2">Transposase</fullName>
    </submittedName>
</protein>
<keyword evidence="1" id="KW-1185">Reference proteome</keyword>
<sequence length="82" mass="9270">MDGQDLRVHRDLLDILAMTAHTGMTDQVVKRAREDHAVPKAPVITARHHDCRQATKISAPVVRNCSTMNHSLLFLALFIYSY</sequence>
<proteinExistence type="predicted"/>